<dbReference type="PANTHER" id="PTHR45138:SF9">
    <property type="entry name" value="DIGUANYLATE CYCLASE DGCM-RELATED"/>
    <property type="match status" value="1"/>
</dbReference>
<name>A0A2S6ND27_9HYPH</name>
<dbReference type="InterPro" id="IPR000014">
    <property type="entry name" value="PAS"/>
</dbReference>
<dbReference type="SUPFAM" id="SSF55073">
    <property type="entry name" value="Nucleotide cyclase"/>
    <property type="match status" value="1"/>
</dbReference>
<dbReference type="AlphaFoldDB" id="A0A2S6ND27"/>
<dbReference type="SMART" id="SM00267">
    <property type="entry name" value="GGDEF"/>
    <property type="match status" value="1"/>
</dbReference>
<dbReference type="InterPro" id="IPR000700">
    <property type="entry name" value="PAS-assoc_C"/>
</dbReference>
<evidence type="ECO:0000259" key="3">
    <source>
        <dbReference type="PROSITE" id="PS50113"/>
    </source>
</evidence>
<keyword evidence="6" id="KW-1185">Reference proteome</keyword>
<dbReference type="Pfam" id="PF00990">
    <property type="entry name" value="GGDEF"/>
    <property type="match status" value="1"/>
</dbReference>
<dbReference type="PANTHER" id="PTHR45138">
    <property type="entry name" value="REGULATORY COMPONENTS OF SENSORY TRANSDUCTION SYSTEM"/>
    <property type="match status" value="1"/>
</dbReference>
<evidence type="ECO:0000259" key="4">
    <source>
        <dbReference type="PROSITE" id="PS50887"/>
    </source>
</evidence>
<comment type="catalytic activity">
    <reaction evidence="2">
        <text>2 GTP = 3',3'-c-di-GMP + 2 diphosphate</text>
        <dbReference type="Rhea" id="RHEA:24898"/>
        <dbReference type="ChEBI" id="CHEBI:33019"/>
        <dbReference type="ChEBI" id="CHEBI:37565"/>
        <dbReference type="ChEBI" id="CHEBI:58805"/>
        <dbReference type="EC" id="2.7.7.65"/>
    </reaction>
</comment>
<dbReference type="InterPro" id="IPR035965">
    <property type="entry name" value="PAS-like_dom_sf"/>
</dbReference>
<evidence type="ECO:0000313" key="5">
    <source>
        <dbReference type="EMBL" id="PPQ32526.1"/>
    </source>
</evidence>
<dbReference type="PROSITE" id="PS50113">
    <property type="entry name" value="PAC"/>
    <property type="match status" value="1"/>
</dbReference>
<dbReference type="GO" id="GO:1902201">
    <property type="term" value="P:negative regulation of bacterial-type flagellum-dependent cell motility"/>
    <property type="evidence" value="ECO:0007669"/>
    <property type="project" value="TreeGrafter"/>
</dbReference>
<dbReference type="CDD" id="cd01949">
    <property type="entry name" value="GGDEF"/>
    <property type="match status" value="1"/>
</dbReference>
<dbReference type="NCBIfam" id="TIGR00254">
    <property type="entry name" value="GGDEF"/>
    <property type="match status" value="1"/>
</dbReference>
<dbReference type="SUPFAM" id="SSF55785">
    <property type="entry name" value="PYP-like sensor domain (PAS domain)"/>
    <property type="match status" value="1"/>
</dbReference>
<organism evidence="5 6">
    <name type="scientific">Rhodoblastus sphagnicola</name>
    <dbReference type="NCBI Taxonomy" id="333368"/>
    <lineage>
        <taxon>Bacteria</taxon>
        <taxon>Pseudomonadati</taxon>
        <taxon>Pseudomonadota</taxon>
        <taxon>Alphaproteobacteria</taxon>
        <taxon>Hyphomicrobiales</taxon>
        <taxon>Rhodoblastaceae</taxon>
        <taxon>Rhodoblastus</taxon>
    </lineage>
</organism>
<dbReference type="GO" id="GO:0052621">
    <property type="term" value="F:diguanylate cyclase activity"/>
    <property type="evidence" value="ECO:0007669"/>
    <property type="project" value="UniProtKB-EC"/>
</dbReference>
<comment type="caution">
    <text evidence="5">The sequence shown here is derived from an EMBL/GenBank/DDBJ whole genome shotgun (WGS) entry which is preliminary data.</text>
</comment>
<dbReference type="GO" id="GO:0043709">
    <property type="term" value="P:cell adhesion involved in single-species biofilm formation"/>
    <property type="evidence" value="ECO:0007669"/>
    <property type="project" value="TreeGrafter"/>
</dbReference>
<gene>
    <name evidence="5" type="ORF">CCR94_04895</name>
</gene>
<accession>A0A2S6ND27</accession>
<dbReference type="InterPro" id="IPR029787">
    <property type="entry name" value="Nucleotide_cyclase"/>
</dbReference>
<dbReference type="InterPro" id="IPR043128">
    <property type="entry name" value="Rev_trsase/Diguanyl_cyclase"/>
</dbReference>
<sequence>MSFGGRAAHEHDLLRLARHAGSVCRSQLCPFGPGGKVIVWNRACVVLTGLPATEVLNTKTHWRAFYSSERPSVADLVLNDAVEWAPEYYVAYADSKVAKGALVVEAWCDLPFTGRRVDLTAEAGPIIDPDGNLIGVMESIRDMTAMKDAEAALRALAGLDGLTGLPNRRTFDDVLAKEWGRSSRRGAPLSLLMIDIDHFKRFNDNFGHAGGDKRLEAIAKVIASVVQGADDLPARYGGEEFALILPATDIAGAWDVAENLRKSVEAREIRHPGNTASLFVTASIGVACVVASPGGRADDLIRFADQALYRAKALGRNRTCPSDGDSATCQFRAPCPRDCVSKQPSEPSDTPPMTVIRAV</sequence>
<dbReference type="CDD" id="cd00130">
    <property type="entry name" value="PAS"/>
    <property type="match status" value="1"/>
</dbReference>
<feature type="domain" description="PAC" evidence="3">
    <location>
        <begin position="102"/>
        <end position="155"/>
    </location>
</feature>
<dbReference type="FunFam" id="3.30.70.270:FF:000001">
    <property type="entry name" value="Diguanylate cyclase domain protein"/>
    <property type="match status" value="1"/>
</dbReference>
<dbReference type="OrthoDB" id="9812260at2"/>
<dbReference type="Proteomes" id="UP000239089">
    <property type="component" value="Unassembled WGS sequence"/>
</dbReference>
<evidence type="ECO:0000256" key="1">
    <source>
        <dbReference type="ARBA" id="ARBA00012528"/>
    </source>
</evidence>
<dbReference type="InterPro" id="IPR050469">
    <property type="entry name" value="Diguanylate_Cyclase"/>
</dbReference>
<dbReference type="EC" id="2.7.7.65" evidence="1"/>
<dbReference type="GO" id="GO:0005886">
    <property type="term" value="C:plasma membrane"/>
    <property type="evidence" value="ECO:0007669"/>
    <property type="project" value="TreeGrafter"/>
</dbReference>
<dbReference type="Gene3D" id="3.30.70.270">
    <property type="match status" value="1"/>
</dbReference>
<evidence type="ECO:0000313" key="6">
    <source>
        <dbReference type="Proteomes" id="UP000239089"/>
    </source>
</evidence>
<dbReference type="PROSITE" id="PS50887">
    <property type="entry name" value="GGDEF"/>
    <property type="match status" value="1"/>
</dbReference>
<reference evidence="5 6" key="1">
    <citation type="journal article" date="2018" name="Arch. Microbiol.">
        <title>New insights into the metabolic potential of the phototrophic purple bacterium Rhodopila globiformis DSM 161(T) from its draft genome sequence and evidence for a vanadium-dependent nitrogenase.</title>
        <authorList>
            <person name="Imhoff J.F."/>
            <person name="Rahn T."/>
            <person name="Kunzel S."/>
            <person name="Neulinger S.C."/>
        </authorList>
    </citation>
    <scope>NUCLEOTIDE SEQUENCE [LARGE SCALE GENOMIC DNA]</scope>
    <source>
        <strain evidence="5 6">DSM 16996</strain>
    </source>
</reference>
<feature type="domain" description="GGDEF" evidence="4">
    <location>
        <begin position="187"/>
        <end position="324"/>
    </location>
</feature>
<proteinExistence type="predicted"/>
<evidence type="ECO:0000256" key="2">
    <source>
        <dbReference type="ARBA" id="ARBA00034247"/>
    </source>
</evidence>
<protein>
    <recommendedName>
        <fullName evidence="1">diguanylate cyclase</fullName>
        <ecNumber evidence="1">2.7.7.65</ecNumber>
    </recommendedName>
</protein>
<dbReference type="Gene3D" id="3.30.450.20">
    <property type="entry name" value="PAS domain"/>
    <property type="match status" value="1"/>
</dbReference>
<dbReference type="EMBL" id="NHSJ01000038">
    <property type="protein sequence ID" value="PPQ32526.1"/>
    <property type="molecule type" value="Genomic_DNA"/>
</dbReference>
<dbReference type="InterPro" id="IPR000160">
    <property type="entry name" value="GGDEF_dom"/>
</dbReference>